<dbReference type="EMBL" id="RKLT01000028">
    <property type="protein sequence ID" value="MBX0297801.1"/>
    <property type="molecule type" value="Genomic_DNA"/>
</dbReference>
<protein>
    <submittedName>
        <fullName evidence="1">Uncharacterized protein</fullName>
    </submittedName>
</protein>
<name>A0AAW4PH62_9EURY</name>
<dbReference type="AlphaFoldDB" id="A0AAW4PH62"/>
<dbReference type="RefSeq" id="WP_220582385.1">
    <property type="nucleotide sequence ID" value="NZ_RKLT01000028.1"/>
</dbReference>
<keyword evidence="2" id="KW-1185">Reference proteome</keyword>
<organism evidence="1 2">
    <name type="scientific">Haloarcula nitratireducens</name>
    <dbReference type="NCBI Taxonomy" id="2487749"/>
    <lineage>
        <taxon>Archaea</taxon>
        <taxon>Methanobacteriati</taxon>
        <taxon>Methanobacteriota</taxon>
        <taxon>Stenosarchaea group</taxon>
        <taxon>Halobacteria</taxon>
        <taxon>Halobacteriales</taxon>
        <taxon>Haloarculaceae</taxon>
        <taxon>Haloarcula</taxon>
    </lineage>
</organism>
<dbReference type="Proteomes" id="UP001430455">
    <property type="component" value="Unassembled WGS sequence"/>
</dbReference>
<sequence length="226" mass="24254">MRQQTRHVLIAVLCLCLLGQVFITPAVARTAQTETHAKWPGSAIFVDSGNDSDGEGVFQQGGDAILDAAGSAVRAADSVTRQVTGTEQSTANTYARETAAAIEDNDAALRELANEEFDADGSDQVVRVTFTAENGDTATRYLIANAKDGQWEDGPRVITSEKFDEMDSSVDHWVTLDPYASRHISDDIEQLATASEDGDRPSKAILKVRLAASYGSGVESDLLDDE</sequence>
<comment type="caution">
    <text evidence="1">The sequence shown here is derived from an EMBL/GenBank/DDBJ whole genome shotgun (WGS) entry which is preliminary data.</text>
</comment>
<evidence type="ECO:0000313" key="1">
    <source>
        <dbReference type="EMBL" id="MBX0297801.1"/>
    </source>
</evidence>
<evidence type="ECO:0000313" key="2">
    <source>
        <dbReference type="Proteomes" id="UP001430455"/>
    </source>
</evidence>
<reference evidence="1 2" key="1">
    <citation type="submission" date="2021-06" db="EMBL/GenBank/DDBJ databases">
        <title>Halomicroarcula sp. a new haloarchaeum isolated from saline soil.</title>
        <authorList>
            <person name="Duran-Viseras A."/>
            <person name="Sanchez-Porro C."/>
            <person name="Ventosa A."/>
        </authorList>
    </citation>
    <scope>NUCLEOTIDE SEQUENCE [LARGE SCALE GENOMIC DNA]</scope>
    <source>
        <strain evidence="1 2">F27</strain>
    </source>
</reference>
<proteinExistence type="predicted"/>
<accession>A0AAW4PH62</accession>
<gene>
    <name evidence="1" type="ORF">EGH23_23310</name>
</gene>